<organism evidence="1 2">
    <name type="scientific">Leptospira hartskeerlii</name>
    <dbReference type="NCBI Taxonomy" id="2023177"/>
    <lineage>
        <taxon>Bacteria</taxon>
        <taxon>Pseudomonadati</taxon>
        <taxon>Spirochaetota</taxon>
        <taxon>Spirochaetia</taxon>
        <taxon>Leptospirales</taxon>
        <taxon>Leptospiraceae</taxon>
        <taxon>Leptospira</taxon>
    </lineage>
</organism>
<dbReference type="RefSeq" id="WP_100704776.1">
    <property type="nucleotide sequence ID" value="NZ_NPDL01000004.1"/>
</dbReference>
<evidence type="ECO:0000313" key="2">
    <source>
        <dbReference type="Proteomes" id="UP000232196"/>
    </source>
</evidence>
<evidence type="ECO:0000313" key="1">
    <source>
        <dbReference type="EMBL" id="PJZ27024.1"/>
    </source>
</evidence>
<gene>
    <name evidence="1" type="ORF">CH357_00165</name>
</gene>
<reference evidence="1 2" key="1">
    <citation type="submission" date="2017-07" db="EMBL/GenBank/DDBJ databases">
        <title>Leptospira spp. isolated from tropical soils.</title>
        <authorList>
            <person name="Thibeaux R."/>
            <person name="Iraola G."/>
            <person name="Ferres I."/>
            <person name="Bierque E."/>
            <person name="Girault D."/>
            <person name="Soupe-Gilbert M.-E."/>
            <person name="Picardeau M."/>
            <person name="Goarant C."/>
        </authorList>
    </citation>
    <scope>NUCLEOTIDE SEQUENCE [LARGE SCALE GENOMIC DNA]</scope>
    <source>
        <strain evidence="1 2">MCA1-C-A1</strain>
    </source>
</reference>
<dbReference type="EMBL" id="NPDN01000001">
    <property type="protein sequence ID" value="PJZ27024.1"/>
    <property type="molecule type" value="Genomic_DNA"/>
</dbReference>
<accession>A0A2M9XH96</accession>
<name>A0A2M9XH96_9LEPT</name>
<dbReference type="Proteomes" id="UP000232196">
    <property type="component" value="Unassembled WGS sequence"/>
</dbReference>
<comment type="caution">
    <text evidence="1">The sequence shown here is derived from an EMBL/GenBank/DDBJ whole genome shotgun (WGS) entry which is preliminary data.</text>
</comment>
<protein>
    <recommendedName>
        <fullName evidence="3">Hydrolase</fullName>
    </recommendedName>
</protein>
<dbReference type="AlphaFoldDB" id="A0A2M9XH96"/>
<keyword evidence="2" id="KW-1185">Reference proteome</keyword>
<dbReference type="OrthoDB" id="338057at2"/>
<sequence>MSPFVRNAIVSLFLVPIFACIGWLLSGVPLSEEEFQKRISKKEIKSVSLGWDRRSGNLLIVQLEFKPEYFTREDRFRAWLEEPLALAKEKGWLQNATVVAFPPEIGNYFFLMNSRKELLDSENIDSAWNWALFFQRISIKNFSHIFDGEAVSFEIAQDSKERYERIFGDLAKIYGVSILAGSICLPSPEVKEGKLSIKPGEWQERAYILDPSGKFVEGSLLRTSSQKSEGTQVAGSEKEILPEVWVANLPSGRLGILFTEDLKSSQMEEIVKKTYASKLIGLGSQEDEGKFREWIKNSSFESSGQVQFSGNVWSQEFPAKSFAKTRYGSPEPIESQKGSLIINIFF</sequence>
<evidence type="ECO:0008006" key="3">
    <source>
        <dbReference type="Google" id="ProtNLM"/>
    </source>
</evidence>
<proteinExistence type="predicted"/>